<dbReference type="GO" id="GO:0008076">
    <property type="term" value="C:voltage-gated potassium channel complex"/>
    <property type="evidence" value="ECO:0007669"/>
    <property type="project" value="InterPro"/>
</dbReference>
<keyword evidence="3 8" id="KW-0812">Transmembrane</keyword>
<sequence length="284" mass="31523">MRWQHWTAAATSVIAVVMKAPDRDGVRDSSALARLRDTLRKLYHGRTPAAFRFQLAAIVVDLAIIAFFIATPVLQESPSFLWLDYSVAALVAADMIARLLASNDMLRLMKQPTSWVDAFILLTLLMPTALANLGFLRILRLWSLSRSGALWRFFEMRGLKKWREASHAVINLLTFLLVVTGFVYTFFFRTGAGVEGYVDALYFTVATVTTTGFGDIVLPGISGKLTSIVTMIIGISLFVRLARALFRPAKVFFPCPQCGLQRHEPDAVHCKACGHALKIPDDGD</sequence>
<organism evidence="10 11">
    <name type="scientific">Mesorhizobium tianshanense</name>
    <dbReference type="NCBI Taxonomy" id="39844"/>
    <lineage>
        <taxon>Bacteria</taxon>
        <taxon>Pseudomonadati</taxon>
        <taxon>Pseudomonadota</taxon>
        <taxon>Alphaproteobacteria</taxon>
        <taxon>Hyphomicrobiales</taxon>
        <taxon>Phyllobacteriaceae</taxon>
        <taxon>Mesorhizobium</taxon>
    </lineage>
</organism>
<feature type="transmembrane region" description="Helical" evidence="8">
    <location>
        <begin position="49"/>
        <end position="70"/>
    </location>
</feature>
<dbReference type="PANTHER" id="PTHR11537:SF254">
    <property type="entry name" value="POTASSIUM VOLTAGE-GATED CHANNEL PROTEIN SHAB"/>
    <property type="match status" value="1"/>
</dbReference>
<evidence type="ECO:0000256" key="4">
    <source>
        <dbReference type="ARBA" id="ARBA00022989"/>
    </source>
</evidence>
<evidence type="ECO:0000256" key="3">
    <source>
        <dbReference type="ARBA" id="ARBA00022692"/>
    </source>
</evidence>
<evidence type="ECO:0000313" key="10">
    <source>
        <dbReference type="EMBL" id="TWI42586.1"/>
    </source>
</evidence>
<protein>
    <submittedName>
        <fullName evidence="10">Voltage-gated potassium channel</fullName>
    </submittedName>
</protein>
<dbReference type="PANTHER" id="PTHR11537">
    <property type="entry name" value="VOLTAGE-GATED POTASSIUM CHANNEL"/>
    <property type="match status" value="1"/>
</dbReference>
<comment type="caution">
    <text evidence="10">The sequence shown here is derived from an EMBL/GenBank/DDBJ whole genome shotgun (WGS) entry which is preliminary data.</text>
</comment>
<reference evidence="10 11" key="1">
    <citation type="journal article" date="2015" name="Stand. Genomic Sci.">
        <title>Genomic Encyclopedia of Bacterial and Archaeal Type Strains, Phase III: the genomes of soil and plant-associated and newly described type strains.</title>
        <authorList>
            <person name="Whitman W.B."/>
            <person name="Woyke T."/>
            <person name="Klenk H.P."/>
            <person name="Zhou Y."/>
            <person name="Lilburn T.G."/>
            <person name="Beck B.J."/>
            <person name="De Vos P."/>
            <person name="Vandamme P."/>
            <person name="Eisen J.A."/>
            <person name="Garrity G."/>
            <person name="Hugenholtz P."/>
            <person name="Kyrpides N.C."/>
        </authorList>
    </citation>
    <scope>NUCLEOTIDE SEQUENCE [LARGE SCALE GENOMIC DNA]</scope>
    <source>
        <strain evidence="10 11">CGMCC 1.2546</strain>
    </source>
</reference>
<comment type="subcellular location">
    <subcellularLocation>
        <location evidence="1">Membrane</location>
        <topology evidence="1">Multi-pass membrane protein</topology>
    </subcellularLocation>
</comment>
<keyword evidence="4 8" id="KW-1133">Transmembrane helix</keyword>
<feature type="domain" description="Potassium channel" evidence="9">
    <location>
        <begin position="174"/>
        <end position="245"/>
    </location>
</feature>
<name>A0A562PF12_9HYPH</name>
<keyword evidence="2" id="KW-0813">Transport</keyword>
<evidence type="ECO:0000256" key="2">
    <source>
        <dbReference type="ARBA" id="ARBA00022448"/>
    </source>
</evidence>
<dbReference type="PRINTS" id="PR01463">
    <property type="entry name" value="EAGCHANLFMLY"/>
</dbReference>
<keyword evidence="11" id="KW-1185">Reference proteome</keyword>
<evidence type="ECO:0000256" key="1">
    <source>
        <dbReference type="ARBA" id="ARBA00004141"/>
    </source>
</evidence>
<gene>
    <name evidence="10" type="ORF">IQ26_00347</name>
</gene>
<keyword evidence="6 8" id="KW-0472">Membrane</keyword>
<evidence type="ECO:0000256" key="5">
    <source>
        <dbReference type="ARBA" id="ARBA00023065"/>
    </source>
</evidence>
<dbReference type="GO" id="GO:0005249">
    <property type="term" value="F:voltage-gated potassium channel activity"/>
    <property type="evidence" value="ECO:0007669"/>
    <property type="project" value="InterPro"/>
</dbReference>
<dbReference type="Gene3D" id="1.10.287.70">
    <property type="match status" value="1"/>
</dbReference>
<dbReference type="InterPro" id="IPR028325">
    <property type="entry name" value="VG_K_chnl"/>
</dbReference>
<feature type="transmembrane region" description="Helical" evidence="8">
    <location>
        <begin position="227"/>
        <end position="246"/>
    </location>
</feature>
<evidence type="ECO:0000313" key="11">
    <source>
        <dbReference type="Proteomes" id="UP000317122"/>
    </source>
</evidence>
<evidence type="ECO:0000256" key="7">
    <source>
        <dbReference type="ARBA" id="ARBA00023303"/>
    </source>
</evidence>
<dbReference type="EMBL" id="VLKT01000002">
    <property type="protein sequence ID" value="TWI42586.1"/>
    <property type="molecule type" value="Genomic_DNA"/>
</dbReference>
<feature type="transmembrane region" description="Helical" evidence="8">
    <location>
        <begin position="168"/>
        <end position="188"/>
    </location>
</feature>
<dbReference type="SUPFAM" id="SSF81324">
    <property type="entry name" value="Voltage-gated potassium channels"/>
    <property type="match status" value="1"/>
</dbReference>
<keyword evidence="7 10" id="KW-0407">Ion channel</keyword>
<keyword evidence="5" id="KW-0406">Ion transport</keyword>
<dbReference type="InterPro" id="IPR013099">
    <property type="entry name" value="K_chnl_dom"/>
</dbReference>
<dbReference type="AlphaFoldDB" id="A0A562PF12"/>
<evidence type="ECO:0000256" key="8">
    <source>
        <dbReference type="SAM" id="Phobius"/>
    </source>
</evidence>
<dbReference type="GO" id="GO:0001508">
    <property type="term" value="P:action potential"/>
    <property type="evidence" value="ECO:0007669"/>
    <property type="project" value="TreeGrafter"/>
</dbReference>
<evidence type="ECO:0000259" key="9">
    <source>
        <dbReference type="Pfam" id="PF07885"/>
    </source>
</evidence>
<dbReference type="InterPro" id="IPR003938">
    <property type="entry name" value="K_chnl_volt-dep_EAG/ELK/ERG"/>
</dbReference>
<feature type="transmembrane region" description="Helical" evidence="8">
    <location>
        <begin position="113"/>
        <end position="136"/>
    </location>
</feature>
<dbReference type="Proteomes" id="UP000317122">
    <property type="component" value="Unassembled WGS sequence"/>
</dbReference>
<dbReference type="Pfam" id="PF07885">
    <property type="entry name" value="Ion_trans_2"/>
    <property type="match status" value="1"/>
</dbReference>
<accession>A0A562PF12</accession>
<evidence type="ECO:0000256" key="6">
    <source>
        <dbReference type="ARBA" id="ARBA00023136"/>
    </source>
</evidence>
<proteinExistence type="predicted"/>